<evidence type="ECO:0008006" key="4">
    <source>
        <dbReference type="Google" id="ProtNLM"/>
    </source>
</evidence>
<dbReference type="OrthoDB" id="411251at2759"/>
<sequence>MTEAKYEEPAPRANQPTFLGIHTKDDRTQILYISSGVRLALGYTPAQMLATNAKDYIVDTSGEDYTTLYDETEIKETASSSNTETAGQPTDGGKAEEDDEANVYVFYCHAMTASGVPVLERATTFKCDNCVIFIASVFPEKPFSNRNELEVKMLDGAMKRLNLTRQKEAQIERRRVMAARPGYQPSLYRAPSKQVKAAFVLEHSQESDTSPLAVDGRRSGPLIVFVTGSVSHLIEADPSDVMRYPFLKLVAPEDLVHVCAFFDQLYQSSEVQFKTFALVKHPHIIDGDIFVRDEDNPRIVVECLAAAVDDGVVLLLRRLRVAPPPKKDNVGNYIHSGIYKIDEDAGYISLSELISSDPETSDAPEWSQV</sequence>
<evidence type="ECO:0000313" key="3">
    <source>
        <dbReference type="Proteomes" id="UP001140094"/>
    </source>
</evidence>
<protein>
    <recommendedName>
        <fullName evidence="4">PAS domain-containing protein</fullName>
    </recommendedName>
</protein>
<comment type="caution">
    <text evidence="2">The sequence shown here is derived from an EMBL/GenBank/DDBJ whole genome shotgun (WGS) entry which is preliminary data.</text>
</comment>
<dbReference type="Proteomes" id="UP001140094">
    <property type="component" value="Unassembled WGS sequence"/>
</dbReference>
<gene>
    <name evidence="2" type="ORF">H4R20_001419</name>
</gene>
<accession>A0A9W8HXD9</accession>
<feature type="compositionally biased region" description="Polar residues" evidence="1">
    <location>
        <begin position="77"/>
        <end position="88"/>
    </location>
</feature>
<organism evidence="2 3">
    <name type="scientific">Coemansia guatemalensis</name>
    <dbReference type="NCBI Taxonomy" id="2761395"/>
    <lineage>
        <taxon>Eukaryota</taxon>
        <taxon>Fungi</taxon>
        <taxon>Fungi incertae sedis</taxon>
        <taxon>Zoopagomycota</taxon>
        <taxon>Kickxellomycotina</taxon>
        <taxon>Kickxellomycetes</taxon>
        <taxon>Kickxellales</taxon>
        <taxon>Kickxellaceae</taxon>
        <taxon>Coemansia</taxon>
    </lineage>
</organism>
<evidence type="ECO:0000256" key="1">
    <source>
        <dbReference type="SAM" id="MobiDB-lite"/>
    </source>
</evidence>
<feature type="region of interest" description="Disordered" evidence="1">
    <location>
        <begin position="73"/>
        <end position="96"/>
    </location>
</feature>
<name>A0A9W8HXD9_9FUNG</name>
<dbReference type="AlphaFoldDB" id="A0A9W8HXD9"/>
<proteinExistence type="predicted"/>
<reference evidence="2" key="1">
    <citation type="submission" date="2022-07" db="EMBL/GenBank/DDBJ databases">
        <title>Phylogenomic reconstructions and comparative analyses of Kickxellomycotina fungi.</title>
        <authorList>
            <person name="Reynolds N.K."/>
            <person name="Stajich J.E."/>
            <person name="Barry K."/>
            <person name="Grigoriev I.V."/>
            <person name="Crous P."/>
            <person name="Smith M.E."/>
        </authorList>
    </citation>
    <scope>NUCLEOTIDE SEQUENCE</scope>
    <source>
        <strain evidence="2">NRRL 1565</strain>
    </source>
</reference>
<dbReference type="EMBL" id="JANBUO010000136">
    <property type="protein sequence ID" value="KAJ2807110.1"/>
    <property type="molecule type" value="Genomic_DNA"/>
</dbReference>
<keyword evidence="3" id="KW-1185">Reference proteome</keyword>
<evidence type="ECO:0000313" key="2">
    <source>
        <dbReference type="EMBL" id="KAJ2807110.1"/>
    </source>
</evidence>